<organism evidence="8 9">
    <name type="scientific">Nocardia ninae NBRC 108245</name>
    <dbReference type="NCBI Taxonomy" id="1210091"/>
    <lineage>
        <taxon>Bacteria</taxon>
        <taxon>Bacillati</taxon>
        <taxon>Actinomycetota</taxon>
        <taxon>Actinomycetes</taxon>
        <taxon>Mycobacteriales</taxon>
        <taxon>Nocardiaceae</taxon>
        <taxon>Nocardia</taxon>
    </lineage>
</organism>
<dbReference type="OrthoDB" id="9801152at2"/>
<dbReference type="PANTHER" id="PTHR34697">
    <property type="entry name" value="PHOSPHATIDYLGLYCEROL LYSYLTRANSFERASE"/>
    <property type="match status" value="1"/>
</dbReference>
<accession>A0A511MEQ4</accession>
<reference evidence="8 9" key="1">
    <citation type="submission" date="2019-07" db="EMBL/GenBank/DDBJ databases">
        <title>Whole genome shotgun sequence of Nocardia ninae NBRC 108245.</title>
        <authorList>
            <person name="Hosoyama A."/>
            <person name="Uohara A."/>
            <person name="Ohji S."/>
            <person name="Ichikawa N."/>
        </authorList>
    </citation>
    <scope>NUCLEOTIDE SEQUENCE [LARGE SCALE GENOMIC DNA]</scope>
    <source>
        <strain evidence="8 9">NBRC 108245</strain>
    </source>
</reference>
<dbReference type="PANTHER" id="PTHR34697:SF2">
    <property type="entry name" value="PHOSPHATIDYLGLYCEROL LYSYLTRANSFERASE"/>
    <property type="match status" value="1"/>
</dbReference>
<evidence type="ECO:0000256" key="3">
    <source>
        <dbReference type="ARBA" id="ARBA00022692"/>
    </source>
</evidence>
<evidence type="ECO:0000259" key="7">
    <source>
        <dbReference type="Pfam" id="PF09924"/>
    </source>
</evidence>
<keyword evidence="5 6" id="KW-0472">Membrane</keyword>
<keyword evidence="9" id="KW-1185">Reference proteome</keyword>
<feature type="transmembrane region" description="Helical" evidence="6">
    <location>
        <begin position="84"/>
        <end position="102"/>
    </location>
</feature>
<dbReference type="GO" id="GO:0055091">
    <property type="term" value="P:phospholipid homeostasis"/>
    <property type="evidence" value="ECO:0007669"/>
    <property type="project" value="TreeGrafter"/>
</dbReference>
<feature type="transmembrane region" description="Helical" evidence="6">
    <location>
        <begin position="60"/>
        <end position="77"/>
    </location>
</feature>
<comment type="subcellular location">
    <subcellularLocation>
        <location evidence="1">Cell membrane</location>
        <topology evidence="1">Multi-pass membrane protein</topology>
    </subcellularLocation>
</comment>
<protein>
    <recommendedName>
        <fullName evidence="7">Phosphatidylglycerol lysyltransferase C-terminal domain-containing protein</fullName>
    </recommendedName>
</protein>
<name>A0A511MEQ4_9NOCA</name>
<evidence type="ECO:0000256" key="2">
    <source>
        <dbReference type="ARBA" id="ARBA00022475"/>
    </source>
</evidence>
<dbReference type="InterPro" id="IPR051211">
    <property type="entry name" value="PG_lysyltransferase"/>
</dbReference>
<feature type="domain" description="Phosphatidylglycerol lysyltransferase C-terminal" evidence="7">
    <location>
        <begin position="141"/>
        <end position="438"/>
    </location>
</feature>
<feature type="transmembrane region" description="Helical" evidence="6">
    <location>
        <begin position="34"/>
        <end position="54"/>
    </location>
</feature>
<evidence type="ECO:0000313" key="9">
    <source>
        <dbReference type="Proteomes" id="UP000321424"/>
    </source>
</evidence>
<keyword evidence="3 6" id="KW-0812">Transmembrane</keyword>
<dbReference type="InterPro" id="IPR024320">
    <property type="entry name" value="LPG_synthase_C"/>
</dbReference>
<evidence type="ECO:0000256" key="1">
    <source>
        <dbReference type="ARBA" id="ARBA00004651"/>
    </source>
</evidence>
<keyword evidence="4 6" id="KW-1133">Transmembrane helix</keyword>
<keyword evidence="2" id="KW-1003">Cell membrane</keyword>
<gene>
    <name evidence="8" type="ORF">NN4_36590</name>
</gene>
<dbReference type="Pfam" id="PF09924">
    <property type="entry name" value="LPG_synthase_C"/>
    <property type="match status" value="1"/>
</dbReference>
<evidence type="ECO:0000256" key="6">
    <source>
        <dbReference type="SAM" id="Phobius"/>
    </source>
</evidence>
<dbReference type="GO" id="GO:0005886">
    <property type="term" value="C:plasma membrane"/>
    <property type="evidence" value="ECO:0007669"/>
    <property type="project" value="UniProtKB-SubCell"/>
</dbReference>
<dbReference type="EMBL" id="BJXA01000022">
    <property type="protein sequence ID" value="GEM39140.1"/>
    <property type="molecule type" value="Genomic_DNA"/>
</dbReference>
<evidence type="ECO:0000313" key="8">
    <source>
        <dbReference type="EMBL" id="GEM39140.1"/>
    </source>
</evidence>
<dbReference type="RefSeq" id="WP_147132424.1">
    <property type="nucleotide sequence ID" value="NZ_BJXA01000022.1"/>
</dbReference>
<dbReference type="GO" id="GO:0016755">
    <property type="term" value="F:aminoacyltransferase activity"/>
    <property type="evidence" value="ECO:0007669"/>
    <property type="project" value="TreeGrafter"/>
</dbReference>
<proteinExistence type="predicted"/>
<dbReference type="AlphaFoldDB" id="A0A511MEQ4"/>
<comment type="caution">
    <text evidence="8">The sequence shown here is derived from an EMBL/GenBank/DDBJ whole genome shotgun (WGS) entry which is preliminary data.</text>
</comment>
<evidence type="ECO:0000256" key="5">
    <source>
        <dbReference type="ARBA" id="ARBA00023136"/>
    </source>
</evidence>
<evidence type="ECO:0000256" key="4">
    <source>
        <dbReference type="ARBA" id="ARBA00022989"/>
    </source>
</evidence>
<sequence length="463" mass="51734">MADERGAAAATQRYSAFTGYRQAALTTTTTTRPVFIGVALIVSVLLVYAAHPAAQEGPDHAWFLGIAVAGVFVARGLHLRRPITLPHFTVAILVLAIAHLAYRAQHPSYGFVLLAASGFILVLPQSSKPQPEQLYRVAELVGRTERDPLAPFALHSSKTYFFNANSTAAIGYRTRFGIAVVAGDPIGDRAAFPELLTEFSDFAINQGWRVAVLGASPALAELWRRRALEHRGLHAVPIGRDVVIEVDDFAMVGRHYRNLRQAVSRTRNFGVATEIVDESALTDQQRDGLLAIVDEWGRGRQTRGFSMILDHLLDGRNPNMLVVMAKDADGTLSGFQRYGMSNRGRELSLDVPWRRKDAPNGLDERMIIDLVDYAREHDIHRISLAFAPFPELFADKHKSRTAKLIYVLVHLGDPLIRLESLYRFLRKFHALSDQRYVLIRWREVVIAAAALLTLEFAPHRREH</sequence>
<dbReference type="Proteomes" id="UP000321424">
    <property type="component" value="Unassembled WGS sequence"/>
</dbReference>